<dbReference type="GeneID" id="78216748"/>
<evidence type="ECO:0000259" key="1">
    <source>
        <dbReference type="Pfam" id="PF18735"/>
    </source>
</evidence>
<reference evidence="2 3" key="1">
    <citation type="journal article" date="2020" name="ISME J.">
        <title>Comparative genomics reveals insights into cyanobacterial evolution and habitat adaptation.</title>
        <authorList>
            <person name="Chen M.Y."/>
            <person name="Teng W.K."/>
            <person name="Zhao L."/>
            <person name="Hu C.X."/>
            <person name="Zhou Y.K."/>
            <person name="Han B.P."/>
            <person name="Song L.R."/>
            <person name="Shu W.S."/>
        </authorList>
    </citation>
    <scope>NUCLEOTIDE SEQUENCE [LARGE SCALE GENOMIC DNA]</scope>
    <source>
        <strain evidence="2 3">FACHB-1249</strain>
    </source>
</reference>
<dbReference type="InterPro" id="IPR041519">
    <property type="entry name" value="HEPN_RiboL-PSP"/>
</dbReference>
<organism evidence="2 3">
    <name type="scientific">Aphanizomenon flos-aquae FACHB-1249</name>
    <dbReference type="NCBI Taxonomy" id="2692889"/>
    <lineage>
        <taxon>Bacteria</taxon>
        <taxon>Bacillati</taxon>
        <taxon>Cyanobacteriota</taxon>
        <taxon>Cyanophyceae</taxon>
        <taxon>Nostocales</taxon>
        <taxon>Aphanizomenonaceae</taxon>
        <taxon>Aphanizomenon</taxon>
    </lineage>
</organism>
<accession>A0ABR8IPZ9</accession>
<dbReference type="Pfam" id="PF18735">
    <property type="entry name" value="HEPN_RiboL-PSP"/>
    <property type="match status" value="1"/>
</dbReference>
<dbReference type="RefSeq" id="WP_190386727.1">
    <property type="nucleotide sequence ID" value="NZ_JACJTM010000009.1"/>
</dbReference>
<name>A0ABR8IPZ9_APHFL</name>
<sequence>MKNNEVIRAKQKLDKVFAKIDQLPKEDIELQAHWAKYLCILVSGFLENSVRSIYSEYAKKVSKSTKLTNFVESKLKDLQNPRMDKILQLTGSFSREWQSNLEKATEGELKDAINSIVANRNNIAHGEDSRITYARIKDYYEKAIKVINMIENQCNL</sequence>
<proteinExistence type="predicted"/>
<protein>
    <recommendedName>
        <fullName evidence="1">RiboL-PSP-HEPN domain-containing protein</fullName>
    </recommendedName>
</protein>
<comment type="caution">
    <text evidence="2">The sequence shown here is derived from an EMBL/GenBank/DDBJ whole genome shotgun (WGS) entry which is preliminary data.</text>
</comment>
<dbReference type="EMBL" id="JACJTM010000009">
    <property type="protein sequence ID" value="MBD2684800.1"/>
    <property type="molecule type" value="Genomic_DNA"/>
</dbReference>
<keyword evidence="3" id="KW-1185">Reference proteome</keyword>
<gene>
    <name evidence="2" type="ORF">H6G43_05985</name>
</gene>
<dbReference type="Proteomes" id="UP000660270">
    <property type="component" value="Unassembled WGS sequence"/>
</dbReference>
<feature type="domain" description="RiboL-PSP-HEPN" evidence="1">
    <location>
        <begin position="7"/>
        <end position="154"/>
    </location>
</feature>
<evidence type="ECO:0000313" key="3">
    <source>
        <dbReference type="Proteomes" id="UP000660270"/>
    </source>
</evidence>
<evidence type="ECO:0000313" key="2">
    <source>
        <dbReference type="EMBL" id="MBD2684800.1"/>
    </source>
</evidence>